<evidence type="ECO:0000256" key="1">
    <source>
        <dbReference type="ARBA" id="ARBA00012417"/>
    </source>
</evidence>
<dbReference type="EC" id="2.7.7.7" evidence="1"/>
<dbReference type="EMBL" id="BLYI01000006">
    <property type="protein sequence ID" value="GFO83967.1"/>
    <property type="molecule type" value="Genomic_DNA"/>
</dbReference>
<dbReference type="InterPro" id="IPR027417">
    <property type="entry name" value="P-loop_NTPase"/>
</dbReference>
<keyword evidence="4" id="KW-0548">Nucleotidyltransferase</keyword>
<name>A0A916Q403_9FIRM</name>
<feature type="domain" description="DNA polymerase III delta subunit-like C-terminal" evidence="10">
    <location>
        <begin position="204"/>
        <end position="323"/>
    </location>
</feature>
<comment type="similarity">
    <text evidence="7">Belongs to the DNA polymerase HolA subunit family.</text>
</comment>
<dbReference type="GO" id="GO:0006261">
    <property type="term" value="P:DNA-templated DNA replication"/>
    <property type="evidence" value="ECO:0007669"/>
    <property type="project" value="TreeGrafter"/>
</dbReference>
<sequence>MKKILEHIKTNTYPRFYLFYGSEKYMIAQMKNQLKKALVSPEDTMNYSYFEGKKADVEEIAELAKTLPFFNDHRLIILEDTGLGKKTNEDFLEQLKECADTTVMIFIEDDADKRSKIYKFLSKEGHAVSFEPAKDAELIRWLQSLLKKEGKQMSSSVIRSFLNRCGSDMFTLKNELEKLISYTGERQDITIRDLDELTSSQTTNQIFAMLEAIARKQRDKVLGLYYDLIELKESPFGILALLVRQCNQLIQVKDLTSRNSSNAAMAKAMKVPPFVVGKLKDQAKLFRMETLYRMTEACARTDEQIKNGRINDRVGVELLLIEFSGKEAEIG</sequence>
<dbReference type="SUPFAM" id="SSF48019">
    <property type="entry name" value="post-AAA+ oligomerization domain-like"/>
    <property type="match status" value="1"/>
</dbReference>
<dbReference type="GO" id="GO:0003887">
    <property type="term" value="F:DNA-directed DNA polymerase activity"/>
    <property type="evidence" value="ECO:0007669"/>
    <property type="project" value="UniProtKB-KW"/>
</dbReference>
<evidence type="ECO:0000313" key="11">
    <source>
        <dbReference type="EMBL" id="GFO83967.1"/>
    </source>
</evidence>
<evidence type="ECO:0000256" key="3">
    <source>
        <dbReference type="ARBA" id="ARBA00022679"/>
    </source>
</evidence>
<evidence type="ECO:0000256" key="5">
    <source>
        <dbReference type="ARBA" id="ARBA00022705"/>
    </source>
</evidence>
<comment type="caution">
    <text evidence="11">The sequence shown here is derived from an EMBL/GenBank/DDBJ whole genome shotgun (WGS) entry which is preliminary data.</text>
</comment>
<dbReference type="InterPro" id="IPR010372">
    <property type="entry name" value="DNA_pol3_delta_N"/>
</dbReference>
<keyword evidence="3" id="KW-0808">Transferase</keyword>
<dbReference type="Gene3D" id="1.10.8.60">
    <property type="match status" value="1"/>
</dbReference>
<organism evidence="11 12">
    <name type="scientific">Anaerostipes butyraticus</name>
    <dbReference type="NCBI Taxonomy" id="645466"/>
    <lineage>
        <taxon>Bacteria</taxon>
        <taxon>Bacillati</taxon>
        <taxon>Bacillota</taxon>
        <taxon>Clostridia</taxon>
        <taxon>Lachnospirales</taxon>
        <taxon>Lachnospiraceae</taxon>
        <taxon>Anaerostipes</taxon>
    </lineage>
</organism>
<dbReference type="NCBIfam" id="TIGR01128">
    <property type="entry name" value="holA"/>
    <property type="match status" value="1"/>
</dbReference>
<dbReference type="AlphaFoldDB" id="A0A916Q403"/>
<feature type="domain" description="DNA polymerase III delta N-terminal" evidence="9">
    <location>
        <begin position="17"/>
        <end position="130"/>
    </location>
</feature>
<evidence type="ECO:0000259" key="10">
    <source>
        <dbReference type="Pfam" id="PF21694"/>
    </source>
</evidence>
<evidence type="ECO:0000313" key="12">
    <source>
        <dbReference type="Proteomes" id="UP000613208"/>
    </source>
</evidence>
<gene>
    <name evidence="11" type="ORF">ANBU17_03140</name>
</gene>
<reference evidence="11" key="1">
    <citation type="submission" date="2020-06" db="EMBL/GenBank/DDBJ databases">
        <title>Characterization of fructooligosaccharide metabolism and fructooligosaccharide-degrading enzymes in human commensal butyrate producers.</title>
        <authorList>
            <person name="Tanno H."/>
            <person name="Fujii T."/>
            <person name="Hirano K."/>
            <person name="Maeno S."/>
            <person name="Tonozuka T."/>
            <person name="Sakamoto M."/>
            <person name="Ohkuma M."/>
            <person name="Tochio T."/>
            <person name="Endo A."/>
        </authorList>
    </citation>
    <scope>NUCLEOTIDE SEQUENCE</scope>
    <source>
        <strain evidence="11">JCM 17466</strain>
    </source>
</reference>
<comment type="catalytic activity">
    <reaction evidence="8">
        <text>DNA(n) + a 2'-deoxyribonucleoside 5'-triphosphate = DNA(n+1) + diphosphate</text>
        <dbReference type="Rhea" id="RHEA:22508"/>
        <dbReference type="Rhea" id="RHEA-COMP:17339"/>
        <dbReference type="Rhea" id="RHEA-COMP:17340"/>
        <dbReference type="ChEBI" id="CHEBI:33019"/>
        <dbReference type="ChEBI" id="CHEBI:61560"/>
        <dbReference type="ChEBI" id="CHEBI:173112"/>
        <dbReference type="EC" id="2.7.7.7"/>
    </reaction>
</comment>
<dbReference type="Gene3D" id="1.20.272.10">
    <property type="match status" value="1"/>
</dbReference>
<evidence type="ECO:0000256" key="6">
    <source>
        <dbReference type="ARBA" id="ARBA00022932"/>
    </source>
</evidence>
<dbReference type="GO" id="GO:0003677">
    <property type="term" value="F:DNA binding"/>
    <property type="evidence" value="ECO:0007669"/>
    <property type="project" value="InterPro"/>
</dbReference>
<evidence type="ECO:0000256" key="2">
    <source>
        <dbReference type="ARBA" id="ARBA00017703"/>
    </source>
</evidence>
<protein>
    <recommendedName>
        <fullName evidence="2">DNA polymerase III subunit delta</fullName>
        <ecNumber evidence="1">2.7.7.7</ecNumber>
    </recommendedName>
</protein>
<dbReference type="Pfam" id="PF06144">
    <property type="entry name" value="DNA_pol3_delta"/>
    <property type="match status" value="1"/>
</dbReference>
<proteinExistence type="inferred from homology"/>
<evidence type="ECO:0000256" key="4">
    <source>
        <dbReference type="ARBA" id="ARBA00022695"/>
    </source>
</evidence>
<dbReference type="SUPFAM" id="SSF52540">
    <property type="entry name" value="P-loop containing nucleoside triphosphate hydrolases"/>
    <property type="match status" value="1"/>
</dbReference>
<keyword evidence="5" id="KW-0235">DNA replication</keyword>
<evidence type="ECO:0000256" key="7">
    <source>
        <dbReference type="ARBA" id="ARBA00034754"/>
    </source>
</evidence>
<dbReference type="PANTHER" id="PTHR34388">
    <property type="entry name" value="DNA POLYMERASE III SUBUNIT DELTA"/>
    <property type="match status" value="1"/>
</dbReference>
<dbReference type="Pfam" id="PF21694">
    <property type="entry name" value="DNA_pol3_delta_C"/>
    <property type="match status" value="1"/>
</dbReference>
<accession>A0A916Q403</accession>
<dbReference type="GO" id="GO:0009360">
    <property type="term" value="C:DNA polymerase III complex"/>
    <property type="evidence" value="ECO:0007669"/>
    <property type="project" value="InterPro"/>
</dbReference>
<dbReference type="Proteomes" id="UP000613208">
    <property type="component" value="Unassembled WGS sequence"/>
</dbReference>
<dbReference type="Gene3D" id="3.40.50.300">
    <property type="entry name" value="P-loop containing nucleotide triphosphate hydrolases"/>
    <property type="match status" value="1"/>
</dbReference>
<dbReference type="InterPro" id="IPR008921">
    <property type="entry name" value="DNA_pol3_clamp-load_cplx_C"/>
</dbReference>
<dbReference type="InterPro" id="IPR005790">
    <property type="entry name" value="DNA_polIII_delta"/>
</dbReference>
<evidence type="ECO:0000256" key="8">
    <source>
        <dbReference type="ARBA" id="ARBA00049244"/>
    </source>
</evidence>
<dbReference type="InterPro" id="IPR048466">
    <property type="entry name" value="DNA_pol3_delta-like_C"/>
</dbReference>
<dbReference type="RefSeq" id="WP_201309714.1">
    <property type="nucleotide sequence ID" value="NZ_BLYI01000006.1"/>
</dbReference>
<keyword evidence="12" id="KW-1185">Reference proteome</keyword>
<keyword evidence="6" id="KW-0239">DNA-directed DNA polymerase</keyword>
<evidence type="ECO:0000259" key="9">
    <source>
        <dbReference type="Pfam" id="PF06144"/>
    </source>
</evidence>
<dbReference type="PANTHER" id="PTHR34388:SF1">
    <property type="entry name" value="DNA POLYMERASE III SUBUNIT DELTA"/>
    <property type="match status" value="1"/>
</dbReference>